<dbReference type="InterPro" id="IPR011333">
    <property type="entry name" value="SKP1/BTB/POZ_sf"/>
</dbReference>
<feature type="non-terminal residue" evidence="2">
    <location>
        <position position="1"/>
    </location>
</feature>
<keyword evidence="3" id="KW-1185">Reference proteome</keyword>
<dbReference type="AlphaFoldDB" id="A0A8J2E863"/>
<accession>A0A8J2E863</accession>
<protein>
    <submittedName>
        <fullName evidence="2">Similar to SPOPL: Speckle-type POZ protein-like (Homo sapiens)</fullName>
    </submittedName>
</protein>
<dbReference type="Pfam" id="PF00651">
    <property type="entry name" value="BTB"/>
    <property type="match status" value="1"/>
</dbReference>
<reference evidence="2" key="1">
    <citation type="submission" date="2021-04" db="EMBL/GenBank/DDBJ databases">
        <authorList>
            <person name="Chebbi M.A.C M."/>
        </authorList>
    </citation>
    <scope>NUCLEOTIDE SEQUENCE</scope>
</reference>
<dbReference type="PANTHER" id="PTHR24413">
    <property type="entry name" value="SPECKLE-TYPE POZ PROTEIN"/>
    <property type="match status" value="1"/>
</dbReference>
<evidence type="ECO:0000313" key="3">
    <source>
        <dbReference type="Proteomes" id="UP000786811"/>
    </source>
</evidence>
<comment type="caution">
    <text evidence="2">The sequence shown here is derived from an EMBL/GenBank/DDBJ whole genome shotgun (WGS) entry which is preliminary data.</text>
</comment>
<feature type="domain" description="BTB" evidence="1">
    <location>
        <begin position="156"/>
        <end position="217"/>
    </location>
</feature>
<dbReference type="Proteomes" id="UP000786811">
    <property type="component" value="Unassembled WGS sequence"/>
</dbReference>
<dbReference type="SMART" id="SM00225">
    <property type="entry name" value="BTB"/>
    <property type="match status" value="1"/>
</dbReference>
<dbReference type="Gene3D" id="3.30.710.10">
    <property type="entry name" value="Potassium Channel Kv1.1, Chain A"/>
    <property type="match status" value="1"/>
</dbReference>
<dbReference type="EMBL" id="CAJNRD030000723">
    <property type="protein sequence ID" value="CAG5071976.1"/>
    <property type="molecule type" value="Genomic_DNA"/>
</dbReference>
<dbReference type="OrthoDB" id="6482909at2759"/>
<dbReference type="PROSITE" id="PS50097">
    <property type="entry name" value="BTB"/>
    <property type="match status" value="1"/>
</dbReference>
<sequence length="244" mass="27933">FDHEFNAGFYDEDKWIVSVIIETNPESKLRPKCLDVYVRAVDPSEIKHSYYVSAFAVGPYNSRFQVFSKIGRGGVSPDCKNLIDMENSIGSGFPIKTLPPHESYYIPNGTLTLEIEITSYWDTNPCFPGHPHRVPNIDSYVPDSLLELYQTRNDDGDVIIKVENNEFKIHKNVLETRCPVLNELIDESNLLALEDIKPQVFEMVVEYLYTGYVSNTNDQLVDNAECLLEAGHRFQLEYLHKTFG</sequence>
<proteinExistence type="predicted"/>
<evidence type="ECO:0000313" key="2">
    <source>
        <dbReference type="EMBL" id="CAG5071976.1"/>
    </source>
</evidence>
<dbReference type="SUPFAM" id="SSF54695">
    <property type="entry name" value="POZ domain"/>
    <property type="match status" value="1"/>
</dbReference>
<dbReference type="CDD" id="cd18186">
    <property type="entry name" value="BTB_POZ_ZBTB_KLHL-like"/>
    <property type="match status" value="1"/>
</dbReference>
<dbReference type="InterPro" id="IPR000210">
    <property type="entry name" value="BTB/POZ_dom"/>
</dbReference>
<organism evidence="2 3">
    <name type="scientific">Cotesia congregata</name>
    <name type="common">Parasitoid wasp</name>
    <name type="synonym">Apanteles congregatus</name>
    <dbReference type="NCBI Taxonomy" id="51543"/>
    <lineage>
        <taxon>Eukaryota</taxon>
        <taxon>Metazoa</taxon>
        <taxon>Ecdysozoa</taxon>
        <taxon>Arthropoda</taxon>
        <taxon>Hexapoda</taxon>
        <taxon>Insecta</taxon>
        <taxon>Pterygota</taxon>
        <taxon>Neoptera</taxon>
        <taxon>Endopterygota</taxon>
        <taxon>Hymenoptera</taxon>
        <taxon>Apocrita</taxon>
        <taxon>Ichneumonoidea</taxon>
        <taxon>Braconidae</taxon>
        <taxon>Microgastrinae</taxon>
        <taxon>Cotesia</taxon>
    </lineage>
</organism>
<evidence type="ECO:0000259" key="1">
    <source>
        <dbReference type="PROSITE" id="PS50097"/>
    </source>
</evidence>
<name>A0A8J2E863_COTCN</name>
<gene>
    <name evidence="2" type="ORF">HICCMSTLAB_LOCUS125</name>
</gene>